<dbReference type="AlphaFoldDB" id="A0A2N5VCE2"/>
<dbReference type="EMBL" id="PGCI01000618">
    <property type="protein sequence ID" value="PLW24024.1"/>
    <property type="molecule type" value="Genomic_DNA"/>
</dbReference>
<dbReference type="Proteomes" id="UP000235392">
    <property type="component" value="Unassembled WGS sequence"/>
</dbReference>
<evidence type="ECO:0000313" key="2">
    <source>
        <dbReference type="EMBL" id="PLW47668.1"/>
    </source>
</evidence>
<name>A0A2N5VCE2_9BASI</name>
<protein>
    <submittedName>
        <fullName evidence="2">Uncharacterized protein</fullName>
    </submittedName>
</protein>
<accession>A0A2N5VCE2</accession>
<proteinExistence type="predicted"/>
<comment type="caution">
    <text evidence="2">The sequence shown here is derived from an EMBL/GenBank/DDBJ whole genome shotgun (WGS) entry which is preliminary data.</text>
</comment>
<reference evidence="2 3" key="1">
    <citation type="submission" date="2017-11" db="EMBL/GenBank/DDBJ databases">
        <title>De novo assembly and phasing of dikaryotic genomes from two isolates of Puccinia coronata f. sp. avenae, the causal agent of oat crown rust.</title>
        <authorList>
            <person name="Miller M.E."/>
            <person name="Zhang Y."/>
            <person name="Omidvar V."/>
            <person name="Sperschneider J."/>
            <person name="Schwessinger B."/>
            <person name="Raley C."/>
            <person name="Palmer J.M."/>
            <person name="Garnica D."/>
            <person name="Upadhyaya N."/>
            <person name="Rathjen J."/>
            <person name="Taylor J.M."/>
            <person name="Park R.F."/>
            <person name="Dodds P.N."/>
            <person name="Hirsch C.D."/>
            <person name="Kianian S.F."/>
            <person name="Figueroa M."/>
        </authorList>
    </citation>
    <scope>NUCLEOTIDE SEQUENCE [LARGE SCALE GENOMIC DNA]</scope>
    <source>
        <strain evidence="2">12SD80</strain>
    </source>
</reference>
<sequence length="119" mass="13179">MYPPTALPPPPAGTPIYRWPETSATSKPKAVVREGTASFGVGSVPDHGYCGLPTFYNKNLKAKKGSVPLTIFNPQWQQQAAAHSAERWLVNRGSGKEQRYTGHPAPDKWLQTYAQWSRN</sequence>
<evidence type="ECO:0000313" key="3">
    <source>
        <dbReference type="Proteomes" id="UP000235392"/>
    </source>
</evidence>
<dbReference type="EMBL" id="PGCI01000029">
    <property type="protein sequence ID" value="PLW47668.1"/>
    <property type="molecule type" value="Genomic_DNA"/>
</dbReference>
<evidence type="ECO:0000313" key="1">
    <source>
        <dbReference type="EMBL" id="PLW24024.1"/>
    </source>
</evidence>
<organism evidence="2 3">
    <name type="scientific">Puccinia coronata f. sp. avenae</name>
    <dbReference type="NCBI Taxonomy" id="200324"/>
    <lineage>
        <taxon>Eukaryota</taxon>
        <taxon>Fungi</taxon>
        <taxon>Dikarya</taxon>
        <taxon>Basidiomycota</taxon>
        <taxon>Pucciniomycotina</taxon>
        <taxon>Pucciniomycetes</taxon>
        <taxon>Pucciniales</taxon>
        <taxon>Pucciniaceae</taxon>
        <taxon>Puccinia</taxon>
    </lineage>
</organism>
<gene>
    <name evidence="2" type="ORF">PCASD_04059</name>
    <name evidence="1" type="ORF">PCASD_14928</name>
</gene>